<keyword evidence="9" id="KW-1185">Reference proteome</keyword>
<dbReference type="InterPro" id="IPR039109">
    <property type="entry name" value="Ribosomal_eL30-like"/>
</dbReference>
<keyword evidence="3" id="KW-0687">Ribonucleoprotein</keyword>
<dbReference type="InterPro" id="IPR029064">
    <property type="entry name" value="Ribosomal_eL30-like_sf"/>
</dbReference>
<dbReference type="PANTHER" id="PTHR11449">
    <property type="entry name" value="RIBOSOMAL PROTEIN L30"/>
    <property type="match status" value="1"/>
</dbReference>
<dbReference type="Gene3D" id="3.30.1330.30">
    <property type="match status" value="1"/>
</dbReference>
<dbReference type="GO" id="GO:0005840">
    <property type="term" value="C:ribosome"/>
    <property type="evidence" value="ECO:0007669"/>
    <property type="project" value="UniProtKB-KW"/>
</dbReference>
<protein>
    <recommendedName>
        <fullName evidence="5">Large ribosomal subunit protein eL30</fullName>
    </recommendedName>
    <alternativeName>
        <fullName evidence="6">60S ribosomal protein L30</fullName>
    </alternativeName>
</protein>
<reference evidence="8" key="2">
    <citation type="submission" date="2025-08" db="UniProtKB">
        <authorList>
            <consortium name="Ensembl"/>
        </authorList>
    </citation>
    <scope>IDENTIFICATION</scope>
</reference>
<sequence length="128" mass="14578">MLAAVKMKKSLELINSRFQLIVKSGQYMLGYKQTVNMIRQGKAKSVDLTNNCPALRKYEIKYNATLAKTGVHHHSGNNIELGTGWGKYYRVHTLAIIDPILISLIAYQSRLVKSKTSTVFLSFFFFFL</sequence>
<evidence type="ECO:0000259" key="7">
    <source>
        <dbReference type="Pfam" id="PF01248"/>
    </source>
</evidence>
<evidence type="ECO:0000256" key="2">
    <source>
        <dbReference type="ARBA" id="ARBA00022980"/>
    </source>
</evidence>
<evidence type="ECO:0000256" key="5">
    <source>
        <dbReference type="ARBA" id="ARBA00035231"/>
    </source>
</evidence>
<evidence type="ECO:0000256" key="6">
    <source>
        <dbReference type="ARBA" id="ARBA00035336"/>
    </source>
</evidence>
<dbReference type="Proteomes" id="UP000694411">
    <property type="component" value="Chromosome 5"/>
</dbReference>
<evidence type="ECO:0000256" key="4">
    <source>
        <dbReference type="ARBA" id="ARBA00034092"/>
    </source>
</evidence>
<organism evidence="8 9">
    <name type="scientific">Theropithecus gelada</name>
    <name type="common">Gelada baboon</name>
    <dbReference type="NCBI Taxonomy" id="9565"/>
    <lineage>
        <taxon>Eukaryota</taxon>
        <taxon>Metazoa</taxon>
        <taxon>Chordata</taxon>
        <taxon>Craniata</taxon>
        <taxon>Vertebrata</taxon>
        <taxon>Euteleostomi</taxon>
        <taxon>Mammalia</taxon>
        <taxon>Eutheria</taxon>
        <taxon>Euarchontoglires</taxon>
        <taxon>Primates</taxon>
        <taxon>Haplorrhini</taxon>
        <taxon>Catarrhini</taxon>
        <taxon>Cercopithecidae</taxon>
        <taxon>Cercopithecinae</taxon>
        <taxon>Theropithecus</taxon>
    </lineage>
</organism>
<dbReference type="GO" id="GO:0003723">
    <property type="term" value="F:RNA binding"/>
    <property type="evidence" value="ECO:0007669"/>
    <property type="project" value="InterPro"/>
</dbReference>
<comment type="similarity">
    <text evidence="1">Belongs to the eukaryotic ribosomal protein eL30 family.</text>
</comment>
<dbReference type="InterPro" id="IPR004038">
    <property type="entry name" value="Ribosomal_eL8/eL30/eS12/Gad45"/>
</dbReference>
<dbReference type="FunFam" id="3.30.1330.30:FF:000001">
    <property type="entry name" value="60S ribosomal protein L30"/>
    <property type="match status" value="1"/>
</dbReference>
<accession>A0A8D2EVC4</accession>
<dbReference type="AlphaFoldDB" id="A0A8D2EVC4"/>
<comment type="function">
    <text evidence="4">Component of the large ribosomal subunit. The ribosome is a large ribonucleoprotein complex responsible for the synthesis of proteins in the cell.</text>
</comment>
<feature type="domain" description="Ribosomal protein eL8/eL30/eS12/Gadd45" evidence="7">
    <location>
        <begin position="14"/>
        <end position="99"/>
    </location>
</feature>
<name>A0A8D2EVC4_THEGE</name>
<dbReference type="SUPFAM" id="SSF55315">
    <property type="entry name" value="L30e-like"/>
    <property type="match status" value="1"/>
</dbReference>
<dbReference type="Ensembl" id="ENSTGET00000013125.1">
    <property type="protein sequence ID" value="ENSTGEP00000010913.1"/>
    <property type="gene ID" value="ENSTGEG00000008921.1"/>
</dbReference>
<evidence type="ECO:0000313" key="8">
    <source>
        <dbReference type="Ensembl" id="ENSTGEP00000010913.1"/>
    </source>
</evidence>
<reference evidence="8" key="3">
    <citation type="submission" date="2025-09" db="UniProtKB">
        <authorList>
            <consortium name="Ensembl"/>
        </authorList>
    </citation>
    <scope>IDENTIFICATION</scope>
</reference>
<dbReference type="Pfam" id="PF01248">
    <property type="entry name" value="Ribosomal_L7Ae"/>
    <property type="match status" value="1"/>
</dbReference>
<evidence type="ECO:0000256" key="3">
    <source>
        <dbReference type="ARBA" id="ARBA00023274"/>
    </source>
</evidence>
<dbReference type="GO" id="GO:1990904">
    <property type="term" value="C:ribonucleoprotein complex"/>
    <property type="evidence" value="ECO:0007669"/>
    <property type="project" value="UniProtKB-KW"/>
</dbReference>
<keyword evidence="2" id="KW-0689">Ribosomal protein</keyword>
<evidence type="ECO:0000313" key="9">
    <source>
        <dbReference type="Proteomes" id="UP000694411"/>
    </source>
</evidence>
<reference evidence="8" key="1">
    <citation type="submission" date="2018-05" db="EMBL/GenBank/DDBJ databases">
        <title>Whole genome of Theropithecus gelada.</title>
        <authorList>
            <person name="Chiou K.L."/>
            <person name="Snyder-Mackler N."/>
        </authorList>
    </citation>
    <scope>NUCLEOTIDE SEQUENCE [LARGE SCALE GENOMIC DNA]</scope>
</reference>
<proteinExistence type="inferred from homology"/>
<evidence type="ECO:0000256" key="1">
    <source>
        <dbReference type="ARBA" id="ARBA00007326"/>
    </source>
</evidence>